<dbReference type="PANTHER" id="PTHR44846:SF1">
    <property type="entry name" value="MANNOSYL-D-GLYCERATE TRANSPORT_METABOLISM SYSTEM REPRESSOR MNGR-RELATED"/>
    <property type="match status" value="1"/>
</dbReference>
<dbReference type="GO" id="GO:0003677">
    <property type="term" value="F:DNA binding"/>
    <property type="evidence" value="ECO:0007669"/>
    <property type="project" value="UniProtKB-KW"/>
</dbReference>
<evidence type="ECO:0000256" key="2">
    <source>
        <dbReference type="ARBA" id="ARBA00023125"/>
    </source>
</evidence>
<organism evidence="5 6">
    <name type="scientific">Alicycliphilus denitrificans</name>
    <dbReference type="NCBI Taxonomy" id="179636"/>
    <lineage>
        <taxon>Bacteria</taxon>
        <taxon>Pseudomonadati</taxon>
        <taxon>Pseudomonadota</taxon>
        <taxon>Betaproteobacteria</taxon>
        <taxon>Burkholderiales</taxon>
        <taxon>Comamonadaceae</taxon>
        <taxon>Alicycliphilus</taxon>
    </lineage>
</organism>
<evidence type="ECO:0000313" key="6">
    <source>
        <dbReference type="Proteomes" id="UP000216225"/>
    </source>
</evidence>
<dbReference type="CDD" id="cd07377">
    <property type="entry name" value="WHTH_GntR"/>
    <property type="match status" value="1"/>
</dbReference>
<comment type="caution">
    <text evidence="5">The sequence shown here is derived from an EMBL/GenBank/DDBJ whole genome shotgun (WGS) entry which is preliminary data.</text>
</comment>
<feature type="domain" description="HTH gntR-type" evidence="4">
    <location>
        <begin position="8"/>
        <end position="76"/>
    </location>
</feature>
<dbReference type="Gene3D" id="3.40.1410.10">
    <property type="entry name" value="Chorismate lyase-like"/>
    <property type="match status" value="1"/>
</dbReference>
<keyword evidence="1" id="KW-0805">Transcription regulation</keyword>
<dbReference type="InterPro" id="IPR000524">
    <property type="entry name" value="Tscrpt_reg_HTH_GntR"/>
</dbReference>
<dbReference type="InterPro" id="IPR036390">
    <property type="entry name" value="WH_DNA-bd_sf"/>
</dbReference>
<name>A0A420KBI5_9BURK</name>
<keyword evidence="3" id="KW-0804">Transcription</keyword>
<dbReference type="EMBL" id="NKDB02000002">
    <property type="protein sequence ID" value="RKJ96474.1"/>
    <property type="molecule type" value="Genomic_DNA"/>
</dbReference>
<dbReference type="SUPFAM" id="SSF64288">
    <property type="entry name" value="Chorismate lyase-like"/>
    <property type="match status" value="1"/>
</dbReference>
<dbReference type="AlphaFoldDB" id="A0A420KBI5"/>
<dbReference type="GO" id="GO:0045892">
    <property type="term" value="P:negative regulation of DNA-templated transcription"/>
    <property type="evidence" value="ECO:0007669"/>
    <property type="project" value="TreeGrafter"/>
</dbReference>
<gene>
    <name evidence="5" type="ORF">CE154_010605</name>
</gene>
<dbReference type="GO" id="GO:0003700">
    <property type="term" value="F:DNA-binding transcription factor activity"/>
    <property type="evidence" value="ECO:0007669"/>
    <property type="project" value="InterPro"/>
</dbReference>
<dbReference type="Gene3D" id="1.10.10.10">
    <property type="entry name" value="Winged helix-like DNA-binding domain superfamily/Winged helix DNA-binding domain"/>
    <property type="match status" value="1"/>
</dbReference>
<protein>
    <submittedName>
        <fullName evidence="5">GntR family transcriptional regulator</fullName>
    </submittedName>
</protein>
<dbReference type="InterPro" id="IPR050679">
    <property type="entry name" value="Bact_HTH_transcr_reg"/>
</dbReference>
<keyword evidence="2" id="KW-0238">DNA-binding</keyword>
<dbReference type="PROSITE" id="PS50949">
    <property type="entry name" value="HTH_GNTR"/>
    <property type="match status" value="1"/>
</dbReference>
<evidence type="ECO:0000256" key="3">
    <source>
        <dbReference type="ARBA" id="ARBA00023163"/>
    </source>
</evidence>
<proteinExistence type="predicted"/>
<dbReference type="SMART" id="SM00345">
    <property type="entry name" value="HTH_GNTR"/>
    <property type="match status" value="1"/>
</dbReference>
<dbReference type="SMART" id="SM00866">
    <property type="entry name" value="UTRA"/>
    <property type="match status" value="1"/>
</dbReference>
<evidence type="ECO:0000259" key="4">
    <source>
        <dbReference type="PROSITE" id="PS50949"/>
    </source>
</evidence>
<dbReference type="RefSeq" id="WP_094438041.1">
    <property type="nucleotide sequence ID" value="NZ_NKDB02000002.1"/>
</dbReference>
<dbReference type="SUPFAM" id="SSF46785">
    <property type="entry name" value="Winged helix' DNA-binding domain"/>
    <property type="match status" value="1"/>
</dbReference>
<dbReference type="PRINTS" id="PR00035">
    <property type="entry name" value="HTHGNTR"/>
</dbReference>
<dbReference type="PANTHER" id="PTHR44846">
    <property type="entry name" value="MANNOSYL-D-GLYCERATE TRANSPORT/METABOLISM SYSTEM REPRESSOR MNGR-RELATED"/>
    <property type="match status" value="1"/>
</dbReference>
<sequence length="252" mass="27780">MAPTPDSPPLFQRVAQTLRQRLRDGTYPVGIPLPGERELTREFGVARTTIRSALARLQEEGSITRLRGQGTLPVAQPSTDEHSKIRNGLLENILRFGQRTRTALVSAQFVQATSTVAQALQVAAGTRVMRVVRVRKSHRRPLLCTEVYLPAAIAEGIHPQMLEDMPLLEAIERAGHAFAQGEQELIAVNASPEVAQLLEIATGAPLLRVNRVVADAQGVPIQYLIGHYAPDHYQYRMRLSRTGGTTTVWITD</sequence>
<evidence type="ECO:0000256" key="1">
    <source>
        <dbReference type="ARBA" id="ARBA00023015"/>
    </source>
</evidence>
<dbReference type="InterPro" id="IPR011663">
    <property type="entry name" value="UTRA"/>
</dbReference>
<dbReference type="InterPro" id="IPR028978">
    <property type="entry name" value="Chorismate_lyase_/UTRA_dom_sf"/>
</dbReference>
<dbReference type="InterPro" id="IPR036388">
    <property type="entry name" value="WH-like_DNA-bd_sf"/>
</dbReference>
<dbReference type="Proteomes" id="UP000216225">
    <property type="component" value="Unassembled WGS sequence"/>
</dbReference>
<dbReference type="Pfam" id="PF07702">
    <property type="entry name" value="UTRA"/>
    <property type="match status" value="1"/>
</dbReference>
<accession>A0A420KBI5</accession>
<evidence type="ECO:0000313" key="5">
    <source>
        <dbReference type="EMBL" id="RKJ96474.1"/>
    </source>
</evidence>
<reference evidence="5 6" key="1">
    <citation type="submission" date="2018-09" db="EMBL/GenBank/DDBJ databases">
        <title>Genome comparison of Alicycliphilus sp. BQ1, a polyurethanolytic bacterium, with its closest phylogenetic relatives Alicycliphilus denitrificans BC and K601, unable to attack polyurethane.</title>
        <authorList>
            <person name="Loza-Tavera H."/>
            <person name="Lozano L."/>
            <person name="Cevallos M."/>
            <person name="Maya-Lucas O."/>
            <person name="Garcia-Mena J."/>
            <person name="Hernandez J."/>
        </authorList>
    </citation>
    <scope>NUCLEOTIDE SEQUENCE [LARGE SCALE GENOMIC DNA]</scope>
    <source>
        <strain evidence="5 6">BQ1</strain>
    </source>
</reference>
<dbReference type="Pfam" id="PF00392">
    <property type="entry name" value="GntR"/>
    <property type="match status" value="1"/>
</dbReference>